<proteinExistence type="predicted"/>
<dbReference type="AlphaFoldDB" id="A0AAX6EBK3"/>
<dbReference type="Proteomes" id="UP001140949">
    <property type="component" value="Unassembled WGS sequence"/>
</dbReference>
<reference evidence="2" key="1">
    <citation type="journal article" date="2023" name="GigaByte">
        <title>Genome assembly of the bearded iris, Iris pallida Lam.</title>
        <authorList>
            <person name="Bruccoleri R.E."/>
            <person name="Oakeley E.J."/>
            <person name="Faust A.M.E."/>
            <person name="Altorfer M."/>
            <person name="Dessus-Babus S."/>
            <person name="Burckhardt D."/>
            <person name="Oertli M."/>
            <person name="Naumann U."/>
            <person name="Petersen F."/>
            <person name="Wong J."/>
        </authorList>
    </citation>
    <scope>NUCLEOTIDE SEQUENCE</scope>
    <source>
        <strain evidence="2">GSM-AAB239-AS_SAM_17_03QT</strain>
    </source>
</reference>
<reference evidence="2" key="2">
    <citation type="submission" date="2023-04" db="EMBL/GenBank/DDBJ databases">
        <authorList>
            <person name="Bruccoleri R.E."/>
            <person name="Oakeley E.J."/>
            <person name="Faust A.-M."/>
            <person name="Dessus-Babus S."/>
            <person name="Altorfer M."/>
            <person name="Burckhardt D."/>
            <person name="Oertli M."/>
            <person name="Naumann U."/>
            <person name="Petersen F."/>
            <person name="Wong J."/>
        </authorList>
    </citation>
    <scope>NUCLEOTIDE SEQUENCE</scope>
    <source>
        <strain evidence="2">GSM-AAB239-AS_SAM_17_03QT</strain>
        <tissue evidence="2">Leaf</tissue>
    </source>
</reference>
<protein>
    <submittedName>
        <fullName evidence="2">Serine/arginine repetitive matrix protein 1 isoform X1</fullName>
    </submittedName>
</protein>
<gene>
    <name evidence="2" type="ORF">M6B38_198355</name>
</gene>
<name>A0AAX6EBK3_IRIPA</name>
<organism evidence="2 3">
    <name type="scientific">Iris pallida</name>
    <name type="common">Sweet iris</name>
    <dbReference type="NCBI Taxonomy" id="29817"/>
    <lineage>
        <taxon>Eukaryota</taxon>
        <taxon>Viridiplantae</taxon>
        <taxon>Streptophyta</taxon>
        <taxon>Embryophyta</taxon>
        <taxon>Tracheophyta</taxon>
        <taxon>Spermatophyta</taxon>
        <taxon>Magnoliopsida</taxon>
        <taxon>Liliopsida</taxon>
        <taxon>Asparagales</taxon>
        <taxon>Iridaceae</taxon>
        <taxon>Iridoideae</taxon>
        <taxon>Irideae</taxon>
        <taxon>Iris</taxon>
    </lineage>
</organism>
<comment type="caution">
    <text evidence="2">The sequence shown here is derived from an EMBL/GenBank/DDBJ whole genome shotgun (WGS) entry which is preliminary data.</text>
</comment>
<sequence length="106" mass="12370">MPFTTIVEPDPSTALRPPGRLPLHHRSSPTEHHHHPKSQPRHPGHLQRRTHRVSKHSHHQSIPCPDPCVRVQFILFHHYKPNRSVSTGRHGRPKNHHTHTITIKIY</sequence>
<evidence type="ECO:0000313" key="2">
    <source>
        <dbReference type="EMBL" id="KAJ6801331.1"/>
    </source>
</evidence>
<keyword evidence="3" id="KW-1185">Reference proteome</keyword>
<accession>A0AAX6EBK3</accession>
<evidence type="ECO:0000256" key="1">
    <source>
        <dbReference type="SAM" id="MobiDB-lite"/>
    </source>
</evidence>
<feature type="compositionally biased region" description="Basic residues" evidence="1">
    <location>
        <begin position="22"/>
        <end position="59"/>
    </location>
</feature>
<feature type="region of interest" description="Disordered" evidence="1">
    <location>
        <begin position="1"/>
        <end position="65"/>
    </location>
</feature>
<evidence type="ECO:0000313" key="3">
    <source>
        <dbReference type="Proteomes" id="UP001140949"/>
    </source>
</evidence>
<dbReference type="EMBL" id="JANAVB010038049">
    <property type="protein sequence ID" value="KAJ6801331.1"/>
    <property type="molecule type" value="Genomic_DNA"/>
</dbReference>